<feature type="compositionally biased region" description="Basic and acidic residues" evidence="1">
    <location>
        <begin position="26"/>
        <end position="46"/>
    </location>
</feature>
<reference evidence="2 3" key="1">
    <citation type="submission" date="2022-12" db="EMBL/GenBank/DDBJ databases">
        <title>Chromosome-scale assembly of the Ensete ventricosum genome.</title>
        <authorList>
            <person name="Dussert Y."/>
            <person name="Stocks J."/>
            <person name="Wendawek A."/>
            <person name="Woldeyes F."/>
            <person name="Nichols R.A."/>
            <person name="Borrell J.S."/>
        </authorList>
    </citation>
    <scope>NUCLEOTIDE SEQUENCE [LARGE SCALE GENOMIC DNA]</scope>
    <source>
        <strain evidence="3">cv. Maze</strain>
        <tissue evidence="2">Seeds</tissue>
    </source>
</reference>
<evidence type="ECO:0000256" key="1">
    <source>
        <dbReference type="SAM" id="MobiDB-lite"/>
    </source>
</evidence>
<dbReference type="Proteomes" id="UP001222027">
    <property type="component" value="Unassembled WGS sequence"/>
</dbReference>
<proteinExistence type="predicted"/>
<organism evidence="2 3">
    <name type="scientific">Ensete ventricosum</name>
    <name type="common">Abyssinian banana</name>
    <name type="synonym">Musa ensete</name>
    <dbReference type="NCBI Taxonomy" id="4639"/>
    <lineage>
        <taxon>Eukaryota</taxon>
        <taxon>Viridiplantae</taxon>
        <taxon>Streptophyta</taxon>
        <taxon>Embryophyta</taxon>
        <taxon>Tracheophyta</taxon>
        <taxon>Spermatophyta</taxon>
        <taxon>Magnoliopsida</taxon>
        <taxon>Liliopsida</taxon>
        <taxon>Zingiberales</taxon>
        <taxon>Musaceae</taxon>
        <taxon>Ensete</taxon>
    </lineage>
</organism>
<dbReference type="EMBL" id="JAQQAF010000003">
    <property type="protein sequence ID" value="KAJ8501402.1"/>
    <property type="molecule type" value="Genomic_DNA"/>
</dbReference>
<evidence type="ECO:0000313" key="2">
    <source>
        <dbReference type="EMBL" id="KAJ8501402.1"/>
    </source>
</evidence>
<keyword evidence="3" id="KW-1185">Reference proteome</keyword>
<gene>
    <name evidence="2" type="ORF">OPV22_011954</name>
</gene>
<name>A0AAV8RK81_ENSVE</name>
<protein>
    <submittedName>
        <fullName evidence="2">Uncharacterized protein</fullName>
    </submittedName>
</protein>
<accession>A0AAV8RK81</accession>
<feature type="region of interest" description="Disordered" evidence="1">
    <location>
        <begin position="1"/>
        <end position="76"/>
    </location>
</feature>
<dbReference type="AlphaFoldDB" id="A0AAV8RK81"/>
<comment type="caution">
    <text evidence="2">The sequence shown here is derived from an EMBL/GenBank/DDBJ whole genome shotgun (WGS) entry which is preliminary data.</text>
</comment>
<sequence length="76" mass="8186">MDGPTKGSEKDTLNCFRPSSTNGSKAESRHGLEARSTKGFKRDTRATEGPTEGTLDHPKASSTEGFEASPGMIWEQ</sequence>
<evidence type="ECO:0000313" key="3">
    <source>
        <dbReference type="Proteomes" id="UP001222027"/>
    </source>
</evidence>